<feature type="domain" description="NB-ARC" evidence="2">
    <location>
        <begin position="339"/>
        <end position="486"/>
    </location>
</feature>
<dbReference type="eggNOG" id="KOG4658">
    <property type="taxonomic scope" value="Eukaryota"/>
</dbReference>
<dbReference type="SUPFAM" id="SSF48452">
    <property type="entry name" value="TPR-like"/>
    <property type="match status" value="2"/>
</dbReference>
<dbReference type="InterPro" id="IPR056125">
    <property type="entry name" value="DUF7708"/>
</dbReference>
<dbReference type="HOGENOM" id="CLU_000288_125_7_1"/>
<reference evidence="5 6" key="1">
    <citation type="submission" date="2014-02" db="EMBL/GenBank/DDBJ databases">
        <title>The genome sequence of Colletotrichum fioriniae PJ7.</title>
        <authorList>
            <person name="Baroncelli R."/>
            <person name="Thon M.R."/>
        </authorList>
    </citation>
    <scope>NUCLEOTIDE SEQUENCE [LARGE SCALE GENOMIC DNA]</scope>
    <source>
        <strain evidence="5 6">PJ7</strain>
    </source>
</reference>
<dbReference type="InterPro" id="IPR056681">
    <property type="entry name" value="DUF7779"/>
</dbReference>
<sequence length="914" mass="102151">EQKISIGSLAHNKPANQSGWPRSSRTSLEVADFQVQSIVHIVLVLLAEEEASAQMVTNINYVHNDAPVAHIVRHPSSPLWHKALDRYKDELESIEEFQSIQDIQSLRDLINSVETLQTVAPRNHIGLVPLNRLAPRLKFIDDFSAVLALCFGADAALTAAVWGSIRLILGHASSAAETFQDVLDMLEELSLTLPRFQMYENTLPLNQSLQAALVDVYSEVICFYARTVHFLRDHPHLVLRKTEWAAFRKDYTRTILRIKRISSTVEAQADLARMRKDEAKYKEVLELMTGLNVGERAQEKSTSYNNIPFLMNNKFCGRDEILSTVHNELGCQTSGSRLRSMALFGMGGVGKSQIAMQYAYHAMTQYDVILWVAADNSIAMGQSFRNIADGIHLWDDGEETKDATAAIWKVKNWLKSTGSTWLLIFDNADDLATLKTAWPGPDEGSVLLTTRDFAVATSITPQYIHVQPLEDAEGSGLLLRAAGMKRDQTASSDLDLASTISRTLGGLPLALAQIGGFINQRKLSLADFSRLYEKNPARIESRKTHDGDYEYTMSTVWDVSFEKLTGDATSLLNILAFFDPDNISESILLQGSDGTDGDASEELLRGALVNRAAEASVLYLYEREMYTIAREFVEQAIESFEDKTTPSFASAIDLGGLNDIDLSQHARSLAPFNRALEIRQKHFGPEDPFIAFSLNNIALAYTEMGELEKAHRTHQEAIRLRLQANSDRIGNSYSNMSSLLLRMGKPDEAEEMLARCPSLKDFTDETFLATGNPRFSGDMVLLSRIRKAQGQTTEALRLASKALAFRQKLLGNRLKTCDSMYDVASMLLTTGHDSSARQLLEELVSISETFIEGEGQRARALCKLSGIYEKKGMVKESNDSRALALEIRQKLRPEFKNNLFQESEFAKLCVWMLW</sequence>
<feature type="non-terminal residue" evidence="5">
    <location>
        <position position="1"/>
    </location>
</feature>
<evidence type="ECO:0000259" key="4">
    <source>
        <dbReference type="Pfam" id="PF25000"/>
    </source>
</evidence>
<dbReference type="Pfam" id="PF13424">
    <property type="entry name" value="TPR_12"/>
    <property type="match status" value="2"/>
</dbReference>
<feature type="region of interest" description="Disordered" evidence="1">
    <location>
        <begin position="1"/>
        <end position="23"/>
    </location>
</feature>
<comment type="caution">
    <text evidence="5">The sequence shown here is derived from an EMBL/GenBank/DDBJ whole genome shotgun (WGS) entry which is preliminary data.</text>
</comment>
<dbReference type="Pfam" id="PF00931">
    <property type="entry name" value="NB-ARC"/>
    <property type="match status" value="1"/>
</dbReference>
<feature type="compositionally biased region" description="Polar residues" evidence="1">
    <location>
        <begin position="14"/>
        <end position="23"/>
    </location>
</feature>
<organism evidence="5 6">
    <name type="scientific">Colletotrichum fioriniae PJ7</name>
    <dbReference type="NCBI Taxonomy" id="1445577"/>
    <lineage>
        <taxon>Eukaryota</taxon>
        <taxon>Fungi</taxon>
        <taxon>Dikarya</taxon>
        <taxon>Ascomycota</taxon>
        <taxon>Pezizomycotina</taxon>
        <taxon>Sordariomycetes</taxon>
        <taxon>Hypocreomycetidae</taxon>
        <taxon>Glomerellales</taxon>
        <taxon>Glomerellaceae</taxon>
        <taxon>Colletotrichum</taxon>
        <taxon>Colletotrichum acutatum species complex</taxon>
    </lineage>
</organism>
<feature type="domain" description="DUF7708" evidence="3">
    <location>
        <begin position="139"/>
        <end position="273"/>
    </location>
</feature>
<protein>
    <submittedName>
        <fullName evidence="5">Uncharacterized protein</fullName>
    </submittedName>
</protein>
<evidence type="ECO:0000313" key="6">
    <source>
        <dbReference type="Proteomes" id="UP000020467"/>
    </source>
</evidence>
<dbReference type="AlphaFoldDB" id="A0A010QWI8"/>
<evidence type="ECO:0000259" key="2">
    <source>
        <dbReference type="Pfam" id="PF00931"/>
    </source>
</evidence>
<dbReference type="Pfam" id="PF24809">
    <property type="entry name" value="DUF7708"/>
    <property type="match status" value="1"/>
</dbReference>
<dbReference type="OrthoDB" id="6161812at2759"/>
<name>A0A010QWI8_9PEZI</name>
<evidence type="ECO:0000259" key="3">
    <source>
        <dbReference type="Pfam" id="PF24809"/>
    </source>
</evidence>
<dbReference type="Proteomes" id="UP000020467">
    <property type="component" value="Unassembled WGS sequence"/>
</dbReference>
<dbReference type="SUPFAM" id="SSF52540">
    <property type="entry name" value="P-loop containing nucleoside triphosphate hydrolases"/>
    <property type="match status" value="1"/>
</dbReference>
<gene>
    <name evidence="5" type="ORF">CFIO01_04730</name>
</gene>
<dbReference type="KEGG" id="cfj:CFIO01_04730"/>
<dbReference type="Pfam" id="PF25000">
    <property type="entry name" value="DUF7779"/>
    <property type="match status" value="1"/>
</dbReference>
<feature type="domain" description="DUF7779" evidence="4">
    <location>
        <begin position="560"/>
        <end position="618"/>
    </location>
</feature>
<dbReference type="InterPro" id="IPR002182">
    <property type="entry name" value="NB-ARC"/>
</dbReference>
<dbReference type="Gene3D" id="3.40.50.300">
    <property type="entry name" value="P-loop containing nucleotide triphosphate hydrolases"/>
    <property type="match status" value="1"/>
</dbReference>
<dbReference type="PANTHER" id="PTHR35205">
    <property type="entry name" value="NB-ARC AND TPR DOMAIN PROTEIN"/>
    <property type="match status" value="1"/>
</dbReference>
<dbReference type="EMBL" id="JARH01000161">
    <property type="protein sequence ID" value="EXF84562.1"/>
    <property type="molecule type" value="Genomic_DNA"/>
</dbReference>
<dbReference type="InterPro" id="IPR011990">
    <property type="entry name" value="TPR-like_helical_dom_sf"/>
</dbReference>
<evidence type="ECO:0000313" key="5">
    <source>
        <dbReference type="EMBL" id="EXF84562.1"/>
    </source>
</evidence>
<evidence type="ECO:0000256" key="1">
    <source>
        <dbReference type="SAM" id="MobiDB-lite"/>
    </source>
</evidence>
<dbReference type="GO" id="GO:0043531">
    <property type="term" value="F:ADP binding"/>
    <property type="evidence" value="ECO:0007669"/>
    <property type="project" value="InterPro"/>
</dbReference>
<dbReference type="STRING" id="1445577.A0A010QWI8"/>
<keyword evidence="6" id="KW-1185">Reference proteome</keyword>
<accession>A0A010QWI8</accession>
<proteinExistence type="predicted"/>
<dbReference type="InterPro" id="IPR027417">
    <property type="entry name" value="P-loop_NTPase"/>
</dbReference>
<dbReference type="PRINTS" id="PR00364">
    <property type="entry name" value="DISEASERSIST"/>
</dbReference>
<dbReference type="Gene3D" id="1.25.40.10">
    <property type="entry name" value="Tetratricopeptide repeat domain"/>
    <property type="match status" value="2"/>
</dbReference>
<dbReference type="PANTHER" id="PTHR35205:SF1">
    <property type="entry name" value="ZU5 DOMAIN-CONTAINING PROTEIN"/>
    <property type="match status" value="1"/>
</dbReference>